<dbReference type="Proteomes" id="UP000505355">
    <property type="component" value="Chromosome"/>
</dbReference>
<feature type="transmembrane region" description="Helical" evidence="1">
    <location>
        <begin position="107"/>
        <end position="127"/>
    </location>
</feature>
<evidence type="ECO:0000313" key="2">
    <source>
        <dbReference type="EMBL" id="QKJ29314.1"/>
    </source>
</evidence>
<accession>A0A7D4TMP2</accession>
<dbReference type="KEGG" id="mmab:HQ865_05940"/>
<feature type="transmembrane region" description="Helical" evidence="1">
    <location>
        <begin position="79"/>
        <end position="101"/>
    </location>
</feature>
<proteinExistence type="predicted"/>
<evidence type="ECO:0000313" key="3">
    <source>
        <dbReference type="Proteomes" id="UP000505355"/>
    </source>
</evidence>
<dbReference type="Pfam" id="PF07843">
    <property type="entry name" value="DUF1634"/>
    <property type="match status" value="1"/>
</dbReference>
<dbReference type="RefSeq" id="WP_173414008.1">
    <property type="nucleotide sequence ID" value="NZ_CP054139.1"/>
</dbReference>
<sequence>MNQQPNFKDTDMQAIIGWVLRLGVIISMAVVVFGGVVYLYRHGHSIPNYSTFTGVPGFVHPSGIISGIMAFRGRSIIQAGIILLVATPVLRVLCSFVGFILEKDHMYTLITLVVLLIIFISMLSGYAG</sequence>
<reference evidence="2 3" key="1">
    <citation type="submission" date="2020-05" db="EMBL/GenBank/DDBJ databases">
        <title>Mucilaginibacter mali sp. nov.</title>
        <authorList>
            <person name="Kim H.S."/>
            <person name="Lee K.C."/>
            <person name="Suh M.K."/>
            <person name="Kim J.-S."/>
            <person name="Han K.-I."/>
            <person name="Eom M.K."/>
            <person name="Shin Y.K."/>
            <person name="Lee J.-S."/>
        </authorList>
    </citation>
    <scope>NUCLEOTIDE SEQUENCE [LARGE SCALE GENOMIC DNA]</scope>
    <source>
        <strain evidence="2 3">G2-14</strain>
    </source>
</reference>
<dbReference type="EMBL" id="CP054139">
    <property type="protein sequence ID" value="QKJ29314.1"/>
    <property type="molecule type" value="Genomic_DNA"/>
</dbReference>
<feature type="transmembrane region" description="Helical" evidence="1">
    <location>
        <begin position="15"/>
        <end position="40"/>
    </location>
</feature>
<keyword evidence="1" id="KW-0472">Membrane</keyword>
<keyword evidence="1" id="KW-0812">Transmembrane</keyword>
<keyword evidence="1" id="KW-1133">Transmembrane helix</keyword>
<dbReference type="AlphaFoldDB" id="A0A7D4TMP2"/>
<protein>
    <submittedName>
        <fullName evidence="2">DUF1634 domain-containing protein</fullName>
    </submittedName>
</protein>
<organism evidence="2 3">
    <name type="scientific">Mucilaginibacter mali</name>
    <dbReference type="NCBI Taxonomy" id="2740462"/>
    <lineage>
        <taxon>Bacteria</taxon>
        <taxon>Pseudomonadati</taxon>
        <taxon>Bacteroidota</taxon>
        <taxon>Sphingobacteriia</taxon>
        <taxon>Sphingobacteriales</taxon>
        <taxon>Sphingobacteriaceae</taxon>
        <taxon>Mucilaginibacter</taxon>
    </lineage>
</organism>
<gene>
    <name evidence="2" type="ORF">HQ865_05940</name>
</gene>
<dbReference type="InterPro" id="IPR012861">
    <property type="entry name" value="DUF1634"/>
</dbReference>
<name>A0A7D4TMP2_9SPHI</name>
<evidence type="ECO:0000256" key="1">
    <source>
        <dbReference type="SAM" id="Phobius"/>
    </source>
</evidence>
<keyword evidence="3" id="KW-1185">Reference proteome</keyword>